<name>A0A2H3J1Z2_WOLCO</name>
<evidence type="ECO:0000256" key="6">
    <source>
        <dbReference type="SAM" id="SignalP"/>
    </source>
</evidence>
<evidence type="ECO:0000256" key="5">
    <source>
        <dbReference type="ARBA" id="ARBA00023180"/>
    </source>
</evidence>
<protein>
    <submittedName>
        <fullName evidence="7">Peptidase S28</fullName>
    </submittedName>
</protein>
<accession>A0A2H3J1Z2</accession>
<keyword evidence="5" id="KW-0325">Glycoprotein</keyword>
<reference evidence="7 8" key="1">
    <citation type="journal article" date="2012" name="Science">
        <title>The Paleozoic origin of enzymatic lignin decomposition reconstructed from 31 fungal genomes.</title>
        <authorList>
            <person name="Floudas D."/>
            <person name="Binder M."/>
            <person name="Riley R."/>
            <person name="Barry K."/>
            <person name="Blanchette R.A."/>
            <person name="Henrissat B."/>
            <person name="Martinez A.T."/>
            <person name="Otillar R."/>
            <person name="Spatafora J.W."/>
            <person name="Yadav J.S."/>
            <person name="Aerts A."/>
            <person name="Benoit I."/>
            <person name="Boyd A."/>
            <person name="Carlson A."/>
            <person name="Copeland A."/>
            <person name="Coutinho P.M."/>
            <person name="de Vries R.P."/>
            <person name="Ferreira P."/>
            <person name="Findley K."/>
            <person name="Foster B."/>
            <person name="Gaskell J."/>
            <person name="Glotzer D."/>
            <person name="Gorecki P."/>
            <person name="Heitman J."/>
            <person name="Hesse C."/>
            <person name="Hori C."/>
            <person name="Igarashi K."/>
            <person name="Jurgens J.A."/>
            <person name="Kallen N."/>
            <person name="Kersten P."/>
            <person name="Kohler A."/>
            <person name="Kuees U."/>
            <person name="Kumar T.K.A."/>
            <person name="Kuo A."/>
            <person name="LaButti K."/>
            <person name="Larrondo L.F."/>
            <person name="Lindquist E."/>
            <person name="Ling A."/>
            <person name="Lombard V."/>
            <person name="Lucas S."/>
            <person name="Lundell T."/>
            <person name="Martin R."/>
            <person name="McLaughlin D.J."/>
            <person name="Morgenstern I."/>
            <person name="Morin E."/>
            <person name="Murat C."/>
            <person name="Nagy L.G."/>
            <person name="Nolan M."/>
            <person name="Ohm R.A."/>
            <person name="Patyshakuliyeva A."/>
            <person name="Rokas A."/>
            <person name="Ruiz-Duenas F.J."/>
            <person name="Sabat G."/>
            <person name="Salamov A."/>
            <person name="Samejima M."/>
            <person name="Schmutz J."/>
            <person name="Slot J.C."/>
            <person name="St John F."/>
            <person name="Stenlid J."/>
            <person name="Sun H."/>
            <person name="Sun S."/>
            <person name="Syed K."/>
            <person name="Tsang A."/>
            <person name="Wiebenga A."/>
            <person name="Young D."/>
            <person name="Pisabarro A."/>
            <person name="Eastwood D.C."/>
            <person name="Martin F."/>
            <person name="Cullen D."/>
            <person name="Grigoriev I.V."/>
            <person name="Hibbett D.S."/>
        </authorList>
    </citation>
    <scope>NUCLEOTIDE SEQUENCE [LARGE SCALE GENOMIC DNA]</scope>
    <source>
        <strain evidence="7 8">MD-104</strain>
    </source>
</reference>
<evidence type="ECO:0000256" key="2">
    <source>
        <dbReference type="ARBA" id="ARBA00022670"/>
    </source>
</evidence>
<dbReference type="Proteomes" id="UP000218811">
    <property type="component" value="Unassembled WGS sequence"/>
</dbReference>
<feature type="chain" id="PRO_5013581407" evidence="6">
    <location>
        <begin position="21"/>
        <end position="519"/>
    </location>
</feature>
<dbReference type="OrthoDB" id="1735038at2759"/>
<dbReference type="PANTHER" id="PTHR11010">
    <property type="entry name" value="PROTEASE S28 PRO-X CARBOXYPEPTIDASE-RELATED"/>
    <property type="match status" value="1"/>
</dbReference>
<dbReference type="AlphaFoldDB" id="A0A2H3J1Z2"/>
<organism evidence="7 8">
    <name type="scientific">Wolfiporia cocos (strain MD-104)</name>
    <name type="common">Brown rot fungus</name>
    <dbReference type="NCBI Taxonomy" id="742152"/>
    <lineage>
        <taxon>Eukaryota</taxon>
        <taxon>Fungi</taxon>
        <taxon>Dikarya</taxon>
        <taxon>Basidiomycota</taxon>
        <taxon>Agaricomycotina</taxon>
        <taxon>Agaricomycetes</taxon>
        <taxon>Polyporales</taxon>
        <taxon>Phaeolaceae</taxon>
        <taxon>Wolfiporia</taxon>
    </lineage>
</organism>
<evidence type="ECO:0000256" key="1">
    <source>
        <dbReference type="ARBA" id="ARBA00011079"/>
    </source>
</evidence>
<dbReference type="Pfam" id="PF05577">
    <property type="entry name" value="Peptidase_S28"/>
    <property type="match status" value="1"/>
</dbReference>
<dbReference type="GO" id="GO:0008239">
    <property type="term" value="F:dipeptidyl-peptidase activity"/>
    <property type="evidence" value="ECO:0007669"/>
    <property type="project" value="TreeGrafter"/>
</dbReference>
<dbReference type="InterPro" id="IPR029058">
    <property type="entry name" value="AB_hydrolase_fold"/>
</dbReference>
<dbReference type="GO" id="GO:0070008">
    <property type="term" value="F:serine-type exopeptidase activity"/>
    <property type="evidence" value="ECO:0007669"/>
    <property type="project" value="InterPro"/>
</dbReference>
<dbReference type="Gene3D" id="3.40.50.1820">
    <property type="entry name" value="alpha/beta hydrolase"/>
    <property type="match status" value="2"/>
</dbReference>
<keyword evidence="4" id="KW-0378">Hydrolase</keyword>
<dbReference type="OMA" id="MRYFRNA"/>
<dbReference type="EMBL" id="KB467865">
    <property type="protein sequence ID" value="PCH36001.1"/>
    <property type="molecule type" value="Genomic_DNA"/>
</dbReference>
<sequence length="519" mass="57464">MVSSSLAVSSLLVLPLLASALRVPRPPVIQKVDPPHAGPVVDRNGTELPPLNTTYYFDQLIDHNNPSLGTFKQRYWHTWEFYEPGGPIIITTPGEQDAAGFEGFLTNATIDGQIAQQQSGATIVLEHRYYGYSNPYNNLSVASLQYHTIQQAIDDLAYFAYNVKLPMPGGDNVTPDQAPWVLIGGSYAGALTSFTKVNKPDAFWAAWSSSGVVESIVNYWGYFDIIRKHMPQNCSADVQAVIAHIDEVFTSNDTDAINEIKQTFSMNLTHLDDFASALTGPIFDWQSLQPAGELTDLSFFEFCDALEVKNGVSAGPEGWGLDYALQAWGSYWNTTFLPENCYDQTIEECLGTYNASAPYYTDISVNNADRSWMWIVCNQMGFFQDGAPEGDPTIVSRLVTALYNERQCTYYFPQAFSTPPTPRVNETNKAYDGWFVQSDRLFFGNGERDPWRDATISADGTHFASTAQQPIAVGDGFHCSDLYTINAQVDPTIEAVQQEGLAAMAGWLEEWTAPAQSQS</sequence>
<comment type="similarity">
    <text evidence="1">Belongs to the peptidase S28 family.</text>
</comment>
<dbReference type="PANTHER" id="PTHR11010:SF23">
    <property type="entry name" value="SERINE PEPTIDASE"/>
    <property type="match status" value="1"/>
</dbReference>
<feature type="signal peptide" evidence="6">
    <location>
        <begin position="1"/>
        <end position="20"/>
    </location>
</feature>
<evidence type="ECO:0000313" key="7">
    <source>
        <dbReference type="EMBL" id="PCH36001.1"/>
    </source>
</evidence>
<keyword evidence="2" id="KW-0645">Protease</keyword>
<keyword evidence="8" id="KW-1185">Reference proteome</keyword>
<dbReference type="SUPFAM" id="SSF53474">
    <property type="entry name" value="alpha/beta-Hydrolases"/>
    <property type="match status" value="1"/>
</dbReference>
<keyword evidence="3 6" id="KW-0732">Signal</keyword>
<proteinExistence type="inferred from homology"/>
<evidence type="ECO:0000256" key="4">
    <source>
        <dbReference type="ARBA" id="ARBA00022801"/>
    </source>
</evidence>
<evidence type="ECO:0000313" key="8">
    <source>
        <dbReference type="Proteomes" id="UP000218811"/>
    </source>
</evidence>
<evidence type="ECO:0000256" key="3">
    <source>
        <dbReference type="ARBA" id="ARBA00022729"/>
    </source>
</evidence>
<dbReference type="GO" id="GO:0006508">
    <property type="term" value="P:proteolysis"/>
    <property type="evidence" value="ECO:0007669"/>
    <property type="project" value="UniProtKB-KW"/>
</dbReference>
<gene>
    <name evidence="7" type="ORF">WOLCODRAFT_28272</name>
</gene>
<dbReference type="InterPro" id="IPR008758">
    <property type="entry name" value="Peptidase_S28"/>
</dbReference>